<reference evidence="6" key="1">
    <citation type="submission" date="2023-03" db="EMBL/GenBank/DDBJ databases">
        <title>Amycolatopsis taiwanensis NBRC 103393.</title>
        <authorList>
            <person name="Ichikawa N."/>
            <person name="Sato H."/>
            <person name="Tonouchi N."/>
        </authorList>
    </citation>
    <scope>NUCLEOTIDE SEQUENCE</scope>
    <source>
        <strain evidence="6">NBRC 103393</strain>
    </source>
</reference>
<dbReference type="Proteomes" id="UP001165136">
    <property type="component" value="Unassembled WGS sequence"/>
</dbReference>
<dbReference type="EMBL" id="BSTI01000001">
    <property type="protein sequence ID" value="GLY63392.1"/>
    <property type="molecule type" value="Genomic_DNA"/>
</dbReference>
<dbReference type="RefSeq" id="WP_285485449.1">
    <property type="nucleotide sequence ID" value="NZ_BSTI01000001.1"/>
</dbReference>
<dbReference type="InterPro" id="IPR058627">
    <property type="entry name" value="MdtA-like_C"/>
</dbReference>
<dbReference type="InterPro" id="IPR050465">
    <property type="entry name" value="UPF0194_transport"/>
</dbReference>
<dbReference type="PANTHER" id="PTHR32347">
    <property type="entry name" value="EFFLUX SYSTEM COMPONENT YKNX-RELATED"/>
    <property type="match status" value="1"/>
</dbReference>
<protein>
    <recommendedName>
        <fullName evidence="8">Membrane fusion protein biotin-lipoyl like domain-containing protein</fullName>
    </recommendedName>
</protein>
<evidence type="ECO:0000256" key="3">
    <source>
        <dbReference type="SAM" id="MobiDB-lite"/>
    </source>
</evidence>
<comment type="caution">
    <text evidence="6">The sequence shown here is derived from an EMBL/GenBank/DDBJ whole genome shotgun (WGS) entry which is preliminary data.</text>
</comment>
<feature type="compositionally biased region" description="Gly residues" evidence="3">
    <location>
        <begin position="502"/>
        <end position="526"/>
    </location>
</feature>
<evidence type="ECO:0000259" key="4">
    <source>
        <dbReference type="Pfam" id="PF25917"/>
    </source>
</evidence>
<dbReference type="PANTHER" id="PTHR32347:SF23">
    <property type="entry name" value="BLL5650 PROTEIN"/>
    <property type="match status" value="1"/>
</dbReference>
<dbReference type="AlphaFoldDB" id="A0A9W6QWK2"/>
<feature type="domain" description="Multidrug resistance protein MdtA-like barrel-sandwich hybrid" evidence="4">
    <location>
        <begin position="60"/>
        <end position="196"/>
    </location>
</feature>
<evidence type="ECO:0000256" key="2">
    <source>
        <dbReference type="ARBA" id="ARBA00023054"/>
    </source>
</evidence>
<organism evidence="6 7">
    <name type="scientific">Amycolatopsis taiwanensis</name>
    <dbReference type="NCBI Taxonomy" id="342230"/>
    <lineage>
        <taxon>Bacteria</taxon>
        <taxon>Bacillati</taxon>
        <taxon>Actinomycetota</taxon>
        <taxon>Actinomycetes</taxon>
        <taxon>Pseudonocardiales</taxon>
        <taxon>Pseudonocardiaceae</taxon>
        <taxon>Amycolatopsis</taxon>
    </lineage>
</organism>
<evidence type="ECO:0000313" key="6">
    <source>
        <dbReference type="EMBL" id="GLY63392.1"/>
    </source>
</evidence>
<gene>
    <name evidence="6" type="ORF">Atai01_00110</name>
</gene>
<evidence type="ECO:0000256" key="1">
    <source>
        <dbReference type="ARBA" id="ARBA00004196"/>
    </source>
</evidence>
<evidence type="ECO:0008006" key="8">
    <source>
        <dbReference type="Google" id="ProtNLM"/>
    </source>
</evidence>
<dbReference type="Gene3D" id="6.20.50.140">
    <property type="match status" value="1"/>
</dbReference>
<dbReference type="InterPro" id="IPR058625">
    <property type="entry name" value="MdtA-like_BSH"/>
</dbReference>
<keyword evidence="2" id="KW-0175">Coiled coil</keyword>
<dbReference type="GO" id="GO:0030313">
    <property type="term" value="C:cell envelope"/>
    <property type="evidence" value="ECO:0007669"/>
    <property type="project" value="UniProtKB-SubCell"/>
</dbReference>
<dbReference type="Pfam" id="PF25917">
    <property type="entry name" value="BSH_RND"/>
    <property type="match status" value="1"/>
</dbReference>
<dbReference type="SUPFAM" id="SSF111369">
    <property type="entry name" value="HlyD-like secretion proteins"/>
    <property type="match status" value="2"/>
</dbReference>
<dbReference type="Gene3D" id="2.40.50.100">
    <property type="match status" value="1"/>
</dbReference>
<keyword evidence="7" id="KW-1185">Reference proteome</keyword>
<proteinExistence type="predicted"/>
<evidence type="ECO:0000313" key="7">
    <source>
        <dbReference type="Proteomes" id="UP001165136"/>
    </source>
</evidence>
<evidence type="ECO:0000259" key="5">
    <source>
        <dbReference type="Pfam" id="PF25967"/>
    </source>
</evidence>
<feature type="compositionally biased region" description="Low complexity" evidence="3">
    <location>
        <begin position="258"/>
        <end position="290"/>
    </location>
</feature>
<feature type="domain" description="Multidrug resistance protein MdtA-like C-terminal permuted SH3" evidence="5">
    <location>
        <begin position="431"/>
        <end position="486"/>
    </location>
</feature>
<comment type="subcellular location">
    <subcellularLocation>
        <location evidence="1">Cell envelope</location>
    </subcellularLocation>
</comment>
<accession>A0A9W6QWK2</accession>
<dbReference type="Pfam" id="PF25967">
    <property type="entry name" value="RND-MFP_C"/>
    <property type="match status" value="1"/>
</dbReference>
<feature type="region of interest" description="Disordered" evidence="3">
    <location>
        <begin position="241"/>
        <end position="290"/>
    </location>
</feature>
<feature type="region of interest" description="Disordered" evidence="3">
    <location>
        <begin position="489"/>
        <end position="526"/>
    </location>
</feature>
<dbReference type="Gene3D" id="2.40.30.170">
    <property type="match status" value="1"/>
</dbReference>
<sequence>MGRRLRRILLIVALVVVAGGGVTVWAASGSPVGGYRTATAAGAEVTATLDTTGTIQPVSQATVAFPISGQVSSVGVQQGQQVTAGQALAQLDTTSLATQLATAQSTLAGAQARLAGDQSGQVSAASGAAGHATPAAYITTAAPAPDLKSLQDAVISAQSKLDQDLQKASALLKTEEDACQQVIAPPSGDSAKSTTVPSQDQVDACTKAIQDAQNAQSATADDGKRLFNAENALSDALSKALAAAEPGTTPRPSQTPAPGKGSTSKGGVPKSPSGGSSSAPRGQPASAEQLAADQAAIDAANAQVAVARQNLAAATLVSPIDGTVAQIGFTVGQQSGEGHIVVNGPGANQVTTAVSDTQAGKIKPGQQAIVTPDGSGTPITGQVTSIGLLSSTTSSGSPSYPVTISLPSSAQQLFPGATASVSIITSTANAAVTVPTSALHLEGANASVTVLVNGQPETRRITVGVIGPSVTEVQSGLVAGEQVVLADLSQPLPSSNPNGNRGAFGGGGGSRGVNGGGGGARPGGGG</sequence>
<name>A0A9W6QWK2_9PSEU</name>